<dbReference type="PANTHER" id="PTHR47993">
    <property type="entry name" value="OS09G0372900 PROTEIN-RELATED"/>
    <property type="match status" value="1"/>
</dbReference>
<dbReference type="ExpressionAtlas" id="M8C4Z6">
    <property type="expression patterns" value="baseline"/>
</dbReference>
<proteinExistence type="predicted"/>
<name>M8C4Z6_AEGTA</name>
<evidence type="ECO:0000259" key="2">
    <source>
        <dbReference type="Pfam" id="PF08268"/>
    </source>
</evidence>
<dbReference type="Pfam" id="PF08268">
    <property type="entry name" value="FBA_3"/>
    <property type="match status" value="1"/>
</dbReference>
<feature type="region of interest" description="Disordered" evidence="1">
    <location>
        <begin position="1"/>
        <end position="20"/>
    </location>
</feature>
<dbReference type="InterPro" id="IPR013187">
    <property type="entry name" value="F-box-assoc_dom_typ3"/>
</dbReference>
<reference evidence="3" key="1">
    <citation type="submission" date="2015-06" db="UniProtKB">
        <authorList>
            <consortium name="EnsemblPlants"/>
        </authorList>
    </citation>
    <scope>IDENTIFICATION</scope>
</reference>
<feature type="domain" description="F-box associated beta-propeller type 3" evidence="2">
    <location>
        <begin position="47"/>
        <end position="272"/>
    </location>
</feature>
<dbReference type="InterPro" id="IPR050233">
    <property type="entry name" value="A_thaliana_F-box"/>
</dbReference>
<feature type="compositionally biased region" description="Low complexity" evidence="1">
    <location>
        <begin position="1"/>
        <end position="14"/>
    </location>
</feature>
<sequence>MARTRAAPSASSSSKDQCNHPILERGRGRLVLGLDDYFDNNGFKLHASSDGLLLLALSDGRFSICNTATRECASLPGLTASGSINILALYLHRPLGEYRVLYWKGIHHAKAAAHYIFTVRQRGTPRCIGVPYTPTMEKAILAGHKMAHINSSPPFVFRNCLHWLPGWLCDDGIVVFDTVAESFRSMCGPPAATSCYTRLCDMEGSIGFSCLDEKGTVARIWVLEDYEREVWSFKYHVKFPVEDYCHFTDMRHFILSCKGDVLVYNTSACYMFHCDNTGKLLEEFRWEPKSQDLHVTGRMFKESLVEHEFFQRRGLARAGQPSFFQRI</sequence>
<organism evidence="3">
    <name type="scientific">Aegilops tauschii</name>
    <name type="common">Tausch's goatgrass</name>
    <name type="synonym">Aegilops squarrosa</name>
    <dbReference type="NCBI Taxonomy" id="37682"/>
    <lineage>
        <taxon>Eukaryota</taxon>
        <taxon>Viridiplantae</taxon>
        <taxon>Streptophyta</taxon>
        <taxon>Embryophyta</taxon>
        <taxon>Tracheophyta</taxon>
        <taxon>Spermatophyta</taxon>
        <taxon>Magnoliopsida</taxon>
        <taxon>Liliopsida</taxon>
        <taxon>Poales</taxon>
        <taxon>Poaceae</taxon>
        <taxon>BOP clade</taxon>
        <taxon>Pooideae</taxon>
        <taxon>Triticodae</taxon>
        <taxon>Triticeae</taxon>
        <taxon>Triticinae</taxon>
        <taxon>Aegilops</taxon>
    </lineage>
</organism>
<dbReference type="AlphaFoldDB" id="M8C4Z6"/>
<evidence type="ECO:0000256" key="1">
    <source>
        <dbReference type="SAM" id="MobiDB-lite"/>
    </source>
</evidence>
<dbReference type="InterPro" id="IPR017451">
    <property type="entry name" value="F-box-assoc_interact_dom"/>
</dbReference>
<evidence type="ECO:0000313" key="3">
    <source>
        <dbReference type="EnsemblPlants" id="EMT22112"/>
    </source>
</evidence>
<dbReference type="EnsemblPlants" id="EMT22112">
    <property type="protein sequence ID" value="EMT22112"/>
    <property type="gene ID" value="F775_14655"/>
</dbReference>
<dbReference type="PANTHER" id="PTHR47993:SF93">
    <property type="entry name" value="OS04G0195100 PROTEIN"/>
    <property type="match status" value="1"/>
</dbReference>
<dbReference type="NCBIfam" id="TIGR01640">
    <property type="entry name" value="F_box_assoc_1"/>
    <property type="match status" value="1"/>
</dbReference>
<protein>
    <recommendedName>
        <fullName evidence="2">F-box associated beta-propeller type 3 domain-containing protein</fullName>
    </recommendedName>
</protein>
<accession>M8C4Z6</accession>